<proteinExistence type="predicted"/>
<keyword evidence="8" id="KW-0902">Two-component regulatory system</keyword>
<comment type="caution">
    <text evidence="12">The sequence shown here is derived from an EMBL/GenBank/DDBJ whole genome shotgun (WGS) entry which is preliminary data.</text>
</comment>
<evidence type="ECO:0000256" key="2">
    <source>
        <dbReference type="ARBA" id="ARBA00012438"/>
    </source>
</evidence>
<feature type="transmembrane region" description="Helical" evidence="9">
    <location>
        <begin position="80"/>
        <end position="97"/>
    </location>
</feature>
<organism evidence="12 13">
    <name type="scientific">Cryptosporangium minutisporangium</name>
    <dbReference type="NCBI Taxonomy" id="113569"/>
    <lineage>
        <taxon>Bacteria</taxon>
        <taxon>Bacillati</taxon>
        <taxon>Actinomycetota</taxon>
        <taxon>Actinomycetes</taxon>
        <taxon>Cryptosporangiales</taxon>
        <taxon>Cryptosporangiaceae</taxon>
        <taxon>Cryptosporangium</taxon>
    </lineage>
</organism>
<evidence type="ECO:0000256" key="8">
    <source>
        <dbReference type="ARBA" id="ARBA00023012"/>
    </source>
</evidence>
<feature type="transmembrane region" description="Helical" evidence="9">
    <location>
        <begin position="451"/>
        <end position="467"/>
    </location>
</feature>
<feature type="transmembrane region" description="Helical" evidence="9">
    <location>
        <begin position="31"/>
        <end position="50"/>
    </location>
</feature>
<keyword evidence="9" id="KW-0812">Transmembrane</keyword>
<dbReference type="InterPro" id="IPR055558">
    <property type="entry name" value="DUF7134"/>
</dbReference>
<evidence type="ECO:0000256" key="9">
    <source>
        <dbReference type="SAM" id="Phobius"/>
    </source>
</evidence>
<sequence length="672" mass="68492">MKTWLLPILLATAQFAWWPGSVFPGDPAVAGPVATTVGVLATLGAAGALGLRRRRPVTALAGVVGGITVAVIATPTDAPMLIAIADLIALYSVAVRAPRFTSAALGLLAGWQVGIGFAEYGVGGEWAVESGLTVVGYVVAAGLGLARRQWLAGRQAAADALRQAETARREAGDGERRRLSAELHDVSAHHLTSIVVTVNAARRLASSRPELLAESLATAADTGRDALTDLRGLLAEAGPVPADGRLTDRLAELTDAFTQLGQRVTVEAPDLDGLPPAVAEAAYAIVREALTNTMRYAPGAAVSVRLTLTSSPGDAPQLGIVVENGAAGAAGAAGVAGGIGSGRGLIGLRRRATALGGSLTAGAGADGGWRVAATLPTAGGAGPAGARWWSAHRTPLVDVSVVVLLLALTLGALVMPDEESWAADPAALWTWPALLLVVHALPLLWRRHAPWLTWAAVFATCGLWPLWVTGGGVPDKLAAAMVFALCAEVVAIYAVAAHARHRWPSLLVVPASCAVLTVAAMAGIAADDGWTVDGERADPAAVLVVTVLLGGLLALPVALVWAVGFAVRLRRDGVVRREHSAVTAAVAAAESEARAERARLVAGLRRQVLQHTERVVAAAEEGDPDEVLAAARAALGAMRTLLTTLDPPGGVGQAVRVPIGQASAGASTAVPA</sequence>
<evidence type="ECO:0000313" key="12">
    <source>
        <dbReference type="EMBL" id="GAA3385862.1"/>
    </source>
</evidence>
<dbReference type="Gene3D" id="3.30.565.10">
    <property type="entry name" value="Histidine kinase-like ATPase, C-terminal domain"/>
    <property type="match status" value="1"/>
</dbReference>
<dbReference type="Pfam" id="PF07730">
    <property type="entry name" value="HisKA_3"/>
    <property type="match status" value="1"/>
</dbReference>
<feature type="transmembrane region" description="Helical" evidence="9">
    <location>
        <begin position="479"/>
        <end position="499"/>
    </location>
</feature>
<keyword evidence="9" id="KW-0472">Membrane</keyword>
<feature type="transmembrane region" description="Helical" evidence="9">
    <location>
        <begin position="541"/>
        <end position="567"/>
    </location>
</feature>
<dbReference type="PANTHER" id="PTHR24421">
    <property type="entry name" value="NITRATE/NITRITE SENSOR PROTEIN NARX-RELATED"/>
    <property type="match status" value="1"/>
</dbReference>
<dbReference type="CDD" id="cd16917">
    <property type="entry name" value="HATPase_UhpB-NarQ-NarX-like"/>
    <property type="match status" value="1"/>
</dbReference>
<dbReference type="Gene3D" id="1.20.5.1930">
    <property type="match status" value="1"/>
</dbReference>
<dbReference type="SUPFAM" id="SSF55874">
    <property type="entry name" value="ATPase domain of HSP90 chaperone/DNA topoisomerase II/histidine kinase"/>
    <property type="match status" value="1"/>
</dbReference>
<feature type="domain" description="Signal transduction histidine kinase subgroup 3 dimerisation and phosphoacceptor" evidence="10">
    <location>
        <begin position="175"/>
        <end position="236"/>
    </location>
</feature>
<accession>A0ABP6SV95</accession>
<dbReference type="RefSeq" id="WP_345727832.1">
    <property type="nucleotide sequence ID" value="NZ_BAAAYN010000012.1"/>
</dbReference>
<gene>
    <name evidence="12" type="ORF">GCM10020369_21040</name>
</gene>
<feature type="transmembrane region" description="Helical" evidence="9">
    <location>
        <begin position="426"/>
        <end position="444"/>
    </location>
</feature>
<keyword evidence="4" id="KW-0808">Transferase</keyword>
<dbReference type="Pfam" id="PF23539">
    <property type="entry name" value="DUF7134"/>
    <property type="match status" value="1"/>
</dbReference>
<evidence type="ECO:0000256" key="1">
    <source>
        <dbReference type="ARBA" id="ARBA00000085"/>
    </source>
</evidence>
<keyword evidence="3" id="KW-0597">Phosphoprotein</keyword>
<protein>
    <recommendedName>
        <fullName evidence="2">histidine kinase</fullName>
        <ecNumber evidence="2">2.7.13.3</ecNumber>
    </recommendedName>
</protein>
<dbReference type="EC" id="2.7.13.3" evidence="2"/>
<keyword evidence="9" id="KW-1133">Transmembrane helix</keyword>
<dbReference type="PANTHER" id="PTHR24421:SF10">
    <property type="entry name" value="NITRATE_NITRITE SENSOR PROTEIN NARQ"/>
    <property type="match status" value="1"/>
</dbReference>
<feature type="transmembrane region" description="Helical" evidence="9">
    <location>
        <begin position="126"/>
        <end position="146"/>
    </location>
</feature>
<comment type="catalytic activity">
    <reaction evidence="1">
        <text>ATP + protein L-histidine = ADP + protein N-phospho-L-histidine.</text>
        <dbReference type="EC" id="2.7.13.3"/>
    </reaction>
</comment>
<evidence type="ECO:0000259" key="11">
    <source>
        <dbReference type="Pfam" id="PF23539"/>
    </source>
</evidence>
<dbReference type="InterPro" id="IPR050482">
    <property type="entry name" value="Sensor_HK_TwoCompSys"/>
</dbReference>
<feature type="transmembrane region" description="Helical" evidence="9">
    <location>
        <begin position="57"/>
        <end position="74"/>
    </location>
</feature>
<keyword evidence="7" id="KW-0067">ATP-binding</keyword>
<feature type="transmembrane region" description="Helical" evidence="9">
    <location>
        <begin position="104"/>
        <end position="120"/>
    </location>
</feature>
<evidence type="ECO:0000256" key="3">
    <source>
        <dbReference type="ARBA" id="ARBA00022553"/>
    </source>
</evidence>
<evidence type="ECO:0000259" key="10">
    <source>
        <dbReference type="Pfam" id="PF07730"/>
    </source>
</evidence>
<evidence type="ECO:0000256" key="5">
    <source>
        <dbReference type="ARBA" id="ARBA00022741"/>
    </source>
</evidence>
<evidence type="ECO:0000256" key="4">
    <source>
        <dbReference type="ARBA" id="ARBA00022679"/>
    </source>
</evidence>
<dbReference type="EMBL" id="BAAAYN010000012">
    <property type="protein sequence ID" value="GAA3385862.1"/>
    <property type="molecule type" value="Genomic_DNA"/>
</dbReference>
<name>A0ABP6SV95_9ACTN</name>
<feature type="transmembrane region" description="Helical" evidence="9">
    <location>
        <begin position="506"/>
        <end position="526"/>
    </location>
</feature>
<reference evidence="13" key="1">
    <citation type="journal article" date="2019" name="Int. J. Syst. Evol. Microbiol.">
        <title>The Global Catalogue of Microorganisms (GCM) 10K type strain sequencing project: providing services to taxonomists for standard genome sequencing and annotation.</title>
        <authorList>
            <consortium name="The Broad Institute Genomics Platform"/>
            <consortium name="The Broad Institute Genome Sequencing Center for Infectious Disease"/>
            <person name="Wu L."/>
            <person name="Ma J."/>
        </authorList>
    </citation>
    <scope>NUCLEOTIDE SEQUENCE [LARGE SCALE GENOMIC DNA]</scope>
    <source>
        <strain evidence="13">JCM 9458</strain>
    </source>
</reference>
<feature type="transmembrane region" description="Helical" evidence="9">
    <location>
        <begin position="396"/>
        <end position="414"/>
    </location>
</feature>
<dbReference type="GO" id="GO:0016301">
    <property type="term" value="F:kinase activity"/>
    <property type="evidence" value="ECO:0007669"/>
    <property type="project" value="UniProtKB-KW"/>
</dbReference>
<keyword evidence="13" id="KW-1185">Reference proteome</keyword>
<evidence type="ECO:0000313" key="13">
    <source>
        <dbReference type="Proteomes" id="UP001501676"/>
    </source>
</evidence>
<feature type="domain" description="DUF7134" evidence="11">
    <location>
        <begin position="387"/>
        <end position="571"/>
    </location>
</feature>
<dbReference type="InterPro" id="IPR036890">
    <property type="entry name" value="HATPase_C_sf"/>
</dbReference>
<keyword evidence="6 12" id="KW-0418">Kinase</keyword>
<evidence type="ECO:0000256" key="6">
    <source>
        <dbReference type="ARBA" id="ARBA00022777"/>
    </source>
</evidence>
<evidence type="ECO:0000256" key="7">
    <source>
        <dbReference type="ARBA" id="ARBA00022840"/>
    </source>
</evidence>
<dbReference type="Proteomes" id="UP001501676">
    <property type="component" value="Unassembled WGS sequence"/>
</dbReference>
<keyword evidence="5" id="KW-0547">Nucleotide-binding</keyword>
<dbReference type="InterPro" id="IPR011712">
    <property type="entry name" value="Sig_transdc_His_kin_sub3_dim/P"/>
</dbReference>